<dbReference type="SUPFAM" id="SSF50249">
    <property type="entry name" value="Nucleic acid-binding proteins"/>
    <property type="match status" value="1"/>
</dbReference>
<comment type="caution">
    <text evidence="11">The sequence shown here is derived from an EMBL/GenBank/DDBJ whole genome shotgun (WGS) entry which is preliminary data.</text>
</comment>
<dbReference type="GO" id="GO:0003676">
    <property type="term" value="F:nucleic acid binding"/>
    <property type="evidence" value="ECO:0007669"/>
    <property type="project" value="InterPro"/>
</dbReference>
<dbReference type="Pfam" id="PF01336">
    <property type="entry name" value="tRNA_anti-codon"/>
    <property type="match status" value="1"/>
</dbReference>
<accession>A0A0L0MJN1</accession>
<comment type="subunit">
    <text evidence="2 9">Homodimer.</text>
</comment>
<dbReference type="CDD" id="cd04318">
    <property type="entry name" value="EcAsnRS_like_N"/>
    <property type="match status" value="1"/>
</dbReference>
<dbReference type="PROSITE" id="PS50862">
    <property type="entry name" value="AA_TRNA_LIGASE_II"/>
    <property type="match status" value="1"/>
</dbReference>
<keyword evidence="7 9" id="KW-0648">Protein biosynthesis</keyword>
<dbReference type="GO" id="GO:0005524">
    <property type="term" value="F:ATP binding"/>
    <property type="evidence" value="ECO:0007669"/>
    <property type="project" value="UniProtKB-UniRule"/>
</dbReference>
<keyword evidence="5 9" id="KW-0547">Nucleotide-binding</keyword>
<dbReference type="NCBIfam" id="TIGR00457">
    <property type="entry name" value="asnS"/>
    <property type="match status" value="1"/>
</dbReference>
<dbReference type="HAMAP" id="MF_00534">
    <property type="entry name" value="Asn_tRNA_synth"/>
    <property type="match status" value="1"/>
</dbReference>
<dbReference type="InterPro" id="IPR045864">
    <property type="entry name" value="aa-tRNA-synth_II/BPL/LPL"/>
</dbReference>
<dbReference type="PANTHER" id="PTHR22594">
    <property type="entry name" value="ASPARTYL/LYSYL-TRNA SYNTHETASE"/>
    <property type="match status" value="1"/>
</dbReference>
<evidence type="ECO:0000313" key="12">
    <source>
        <dbReference type="Proteomes" id="UP000037086"/>
    </source>
</evidence>
<dbReference type="GO" id="GO:0005737">
    <property type="term" value="C:cytoplasm"/>
    <property type="evidence" value="ECO:0007669"/>
    <property type="project" value="UniProtKB-SubCell"/>
</dbReference>
<evidence type="ECO:0000256" key="9">
    <source>
        <dbReference type="HAMAP-Rule" id="MF_00534"/>
    </source>
</evidence>
<keyword evidence="4 9" id="KW-0436">Ligase</keyword>
<evidence type="ECO:0000256" key="4">
    <source>
        <dbReference type="ARBA" id="ARBA00022598"/>
    </source>
</evidence>
<dbReference type="Proteomes" id="UP000037086">
    <property type="component" value="Unassembled WGS sequence"/>
</dbReference>
<dbReference type="CDD" id="cd00776">
    <property type="entry name" value="AsxRS_core"/>
    <property type="match status" value="1"/>
</dbReference>
<dbReference type="Gene3D" id="2.40.50.140">
    <property type="entry name" value="Nucleic acid-binding proteins"/>
    <property type="match status" value="1"/>
</dbReference>
<dbReference type="SUPFAM" id="SSF55681">
    <property type="entry name" value="Class II aaRS and biotin synthetases"/>
    <property type="match status" value="1"/>
</dbReference>
<dbReference type="PRINTS" id="PR01042">
    <property type="entry name" value="TRNASYNTHASP"/>
</dbReference>
<evidence type="ECO:0000259" key="10">
    <source>
        <dbReference type="PROSITE" id="PS50862"/>
    </source>
</evidence>
<evidence type="ECO:0000256" key="1">
    <source>
        <dbReference type="ARBA" id="ARBA00008226"/>
    </source>
</evidence>
<name>A0A0L0MJN1_9MOLU</name>
<comment type="catalytic activity">
    <reaction evidence="9">
        <text>tRNA(Asn) + L-asparagine + ATP = L-asparaginyl-tRNA(Asn) + AMP + diphosphate + H(+)</text>
        <dbReference type="Rhea" id="RHEA:11180"/>
        <dbReference type="Rhea" id="RHEA-COMP:9659"/>
        <dbReference type="Rhea" id="RHEA-COMP:9674"/>
        <dbReference type="ChEBI" id="CHEBI:15378"/>
        <dbReference type="ChEBI" id="CHEBI:30616"/>
        <dbReference type="ChEBI" id="CHEBI:33019"/>
        <dbReference type="ChEBI" id="CHEBI:58048"/>
        <dbReference type="ChEBI" id="CHEBI:78442"/>
        <dbReference type="ChEBI" id="CHEBI:78515"/>
        <dbReference type="ChEBI" id="CHEBI:456215"/>
        <dbReference type="EC" id="6.1.1.22"/>
    </reaction>
</comment>
<dbReference type="InterPro" id="IPR012340">
    <property type="entry name" value="NA-bd_OB-fold"/>
</dbReference>
<evidence type="ECO:0000256" key="6">
    <source>
        <dbReference type="ARBA" id="ARBA00022840"/>
    </source>
</evidence>
<protein>
    <recommendedName>
        <fullName evidence="9">Asparagine--tRNA ligase</fullName>
        <ecNumber evidence="9">6.1.1.22</ecNumber>
    </recommendedName>
    <alternativeName>
        <fullName evidence="9">Asparaginyl-tRNA synthetase</fullName>
        <shortName evidence="9">AsnRS</shortName>
    </alternativeName>
</protein>
<dbReference type="FunFam" id="3.30.930.10:FF:000016">
    <property type="entry name" value="Asparagine--tRNA ligase"/>
    <property type="match status" value="1"/>
</dbReference>
<dbReference type="Gene3D" id="3.30.930.10">
    <property type="entry name" value="Bira Bifunctional Protein, Domain 2"/>
    <property type="match status" value="1"/>
</dbReference>
<dbReference type="InterPro" id="IPR004364">
    <property type="entry name" value="Aa-tRNA-synt_II"/>
</dbReference>
<gene>
    <name evidence="9 11" type="primary">asnS</name>
    <name evidence="11" type="ORF">AlmWB_02660</name>
</gene>
<comment type="subcellular location">
    <subcellularLocation>
        <location evidence="9">Cytoplasm</location>
    </subcellularLocation>
</comment>
<keyword evidence="12" id="KW-1185">Reference proteome</keyword>
<reference evidence="11 12" key="1">
    <citation type="journal article" date="2015" name="BMC Microbiol.">
        <title>'Candidatus Phytoplasma phoenicium' associated with almond witches'-broom disease: from draft genome to genetic diversity among strain populations.</title>
        <authorList>
            <person name="Quaglino F."/>
            <person name="Kube M."/>
            <person name="Jawhari M."/>
            <person name="Abou-Jawdah Y."/>
            <person name="Siewert C."/>
            <person name="Choueiri E."/>
            <person name="Sobh H."/>
            <person name="Casati P."/>
            <person name="Tedeschi R."/>
            <person name="Molino Lova M."/>
            <person name="Alma A."/>
            <person name="Bianco P.A."/>
        </authorList>
    </citation>
    <scope>NUCLEOTIDE SEQUENCE [LARGE SCALE GENOMIC DNA]</scope>
    <source>
        <strain evidence="11 12">SA213</strain>
    </source>
</reference>
<dbReference type="EC" id="6.1.1.22" evidence="9"/>
<feature type="domain" description="Aminoacyl-transfer RNA synthetases class-II family profile" evidence="10">
    <location>
        <begin position="124"/>
        <end position="445"/>
    </location>
</feature>
<evidence type="ECO:0000313" key="11">
    <source>
        <dbReference type="EMBL" id="KND62553.1"/>
    </source>
</evidence>
<dbReference type="InterPro" id="IPR004365">
    <property type="entry name" value="NA-bd_OB_tRNA"/>
</dbReference>
<organism evidence="11 12">
    <name type="scientific">Candidatus Phytoplasma phoenicium</name>
    <dbReference type="NCBI Taxonomy" id="198422"/>
    <lineage>
        <taxon>Bacteria</taxon>
        <taxon>Bacillati</taxon>
        <taxon>Mycoplasmatota</taxon>
        <taxon>Mollicutes</taxon>
        <taxon>Acholeplasmatales</taxon>
        <taxon>Acholeplasmataceae</taxon>
        <taxon>Candidatus Phytoplasma</taxon>
        <taxon>16SrIX (Pigeon pea witches'-broom group)</taxon>
    </lineage>
</organism>
<dbReference type="InterPro" id="IPR006195">
    <property type="entry name" value="aa-tRNA-synth_II"/>
</dbReference>
<evidence type="ECO:0000256" key="5">
    <source>
        <dbReference type="ARBA" id="ARBA00022741"/>
    </source>
</evidence>
<dbReference type="PANTHER" id="PTHR22594:SF34">
    <property type="entry name" value="ASPARAGINE--TRNA LIGASE, MITOCHONDRIAL-RELATED"/>
    <property type="match status" value="1"/>
</dbReference>
<keyword evidence="8 9" id="KW-0030">Aminoacyl-tRNA synthetase</keyword>
<dbReference type="Pfam" id="PF00152">
    <property type="entry name" value="tRNA-synt_2"/>
    <property type="match status" value="1"/>
</dbReference>
<evidence type="ECO:0000256" key="3">
    <source>
        <dbReference type="ARBA" id="ARBA00022490"/>
    </source>
</evidence>
<proteinExistence type="inferred from homology"/>
<evidence type="ECO:0000256" key="2">
    <source>
        <dbReference type="ARBA" id="ARBA00011738"/>
    </source>
</evidence>
<dbReference type="NCBIfam" id="NF003037">
    <property type="entry name" value="PRK03932.1"/>
    <property type="match status" value="1"/>
</dbReference>
<evidence type="ECO:0000256" key="7">
    <source>
        <dbReference type="ARBA" id="ARBA00022917"/>
    </source>
</evidence>
<dbReference type="EMBL" id="JPSQ01000057">
    <property type="protein sequence ID" value="KND62553.1"/>
    <property type="molecule type" value="Genomic_DNA"/>
</dbReference>
<dbReference type="PATRIC" id="fig|198422.3.peg.259"/>
<dbReference type="AlphaFoldDB" id="A0A0L0MJN1"/>
<evidence type="ECO:0000256" key="8">
    <source>
        <dbReference type="ARBA" id="ARBA00023146"/>
    </source>
</evidence>
<dbReference type="GO" id="GO:0004816">
    <property type="term" value="F:asparagine-tRNA ligase activity"/>
    <property type="evidence" value="ECO:0007669"/>
    <property type="project" value="UniProtKB-UniRule"/>
</dbReference>
<dbReference type="GO" id="GO:0006421">
    <property type="term" value="P:asparaginyl-tRNA aminoacylation"/>
    <property type="evidence" value="ECO:0007669"/>
    <property type="project" value="UniProtKB-UniRule"/>
</dbReference>
<comment type="similarity">
    <text evidence="1 9">Belongs to the class-II aminoacyl-tRNA synthetase family.</text>
</comment>
<keyword evidence="3 9" id="KW-0963">Cytoplasm</keyword>
<dbReference type="InterPro" id="IPR002312">
    <property type="entry name" value="Asp/Asn-tRNA-synth_IIb"/>
</dbReference>
<dbReference type="InterPro" id="IPR004522">
    <property type="entry name" value="Asn-tRNA-ligase"/>
</dbReference>
<keyword evidence="6 9" id="KW-0067">ATP-binding</keyword>
<sequence>MSYNNEKIFVQGWIRNCRFQKKVFFINLNDGTCLKDLQIVCKENITIDFNYIKEKLQIGAAIYVTGRFIMTSDSVQPFELLASKIIILGTSSNQYPIQPKKHSRTFLRQLTHLRLRTKLFGAIFRIRSSVCQTIHNFFHQEGFFYIQTPIITSGDCEGAGELFQVTTLDLNQIPLDKNRHVNYQKDFFGKKTFLTVSGQLEAEALALSLNKVYTFGPTFRAENSHTTRHISEFWMIEPEMAFYNLQQNIELAQKMLQKVIQKCLEENIQDFEFLQQHIETQLIERLRTVVHLKVFPKITYEEALSILLKSNVKFENKIFYGADLASEHEKFLTEVYFKTPVFIIDWPIKIKAFYMKNNLDNKTVASMDLLVPKVGELIGGSQREENLDVLMQKIKDFNINRKELEWYLDLRRFGSCIHSGFGVGLERLLIYMTGIDNIRDVIAFPRVNK</sequence>